<evidence type="ECO:0000313" key="3">
    <source>
        <dbReference type="Proteomes" id="UP000762676"/>
    </source>
</evidence>
<dbReference type="Pfam" id="PF13966">
    <property type="entry name" value="zf-RVT"/>
    <property type="match status" value="1"/>
</dbReference>
<sequence length="75" mass="8757">MSAHRLPTRRTKTTNMMQKWKLKDFPMCQRCSKAPETTDYIVFNCPVTKLDGGYETGHNDDEDLVAWINKHNLEV</sequence>
<proteinExistence type="predicted"/>
<dbReference type="AlphaFoldDB" id="A0AAV4HPN2"/>
<protein>
    <recommendedName>
        <fullName evidence="1">Reverse transcriptase zinc-binding domain-containing protein</fullName>
    </recommendedName>
</protein>
<evidence type="ECO:0000313" key="2">
    <source>
        <dbReference type="EMBL" id="GFR98520.1"/>
    </source>
</evidence>
<name>A0AAV4HPN2_9GAST</name>
<comment type="caution">
    <text evidence="2">The sequence shown here is derived from an EMBL/GenBank/DDBJ whole genome shotgun (WGS) entry which is preliminary data.</text>
</comment>
<accession>A0AAV4HPN2</accession>
<dbReference type="EMBL" id="BMAT01012746">
    <property type="protein sequence ID" value="GFR98520.1"/>
    <property type="molecule type" value="Genomic_DNA"/>
</dbReference>
<evidence type="ECO:0000259" key="1">
    <source>
        <dbReference type="Pfam" id="PF13966"/>
    </source>
</evidence>
<keyword evidence="3" id="KW-1185">Reference proteome</keyword>
<feature type="domain" description="Reverse transcriptase zinc-binding" evidence="1">
    <location>
        <begin position="7"/>
        <end position="49"/>
    </location>
</feature>
<dbReference type="InterPro" id="IPR026960">
    <property type="entry name" value="RVT-Znf"/>
</dbReference>
<dbReference type="Proteomes" id="UP000762676">
    <property type="component" value="Unassembled WGS sequence"/>
</dbReference>
<gene>
    <name evidence="2" type="ORF">ElyMa_006351900</name>
</gene>
<reference evidence="2 3" key="1">
    <citation type="journal article" date="2021" name="Elife">
        <title>Chloroplast acquisition without the gene transfer in kleptoplastic sea slugs, Plakobranchus ocellatus.</title>
        <authorList>
            <person name="Maeda T."/>
            <person name="Takahashi S."/>
            <person name="Yoshida T."/>
            <person name="Shimamura S."/>
            <person name="Takaki Y."/>
            <person name="Nagai Y."/>
            <person name="Toyoda A."/>
            <person name="Suzuki Y."/>
            <person name="Arimoto A."/>
            <person name="Ishii H."/>
            <person name="Satoh N."/>
            <person name="Nishiyama T."/>
            <person name="Hasebe M."/>
            <person name="Maruyama T."/>
            <person name="Minagawa J."/>
            <person name="Obokata J."/>
            <person name="Shigenobu S."/>
        </authorList>
    </citation>
    <scope>NUCLEOTIDE SEQUENCE [LARGE SCALE GENOMIC DNA]</scope>
</reference>
<organism evidence="2 3">
    <name type="scientific">Elysia marginata</name>
    <dbReference type="NCBI Taxonomy" id="1093978"/>
    <lineage>
        <taxon>Eukaryota</taxon>
        <taxon>Metazoa</taxon>
        <taxon>Spiralia</taxon>
        <taxon>Lophotrochozoa</taxon>
        <taxon>Mollusca</taxon>
        <taxon>Gastropoda</taxon>
        <taxon>Heterobranchia</taxon>
        <taxon>Euthyneura</taxon>
        <taxon>Panpulmonata</taxon>
        <taxon>Sacoglossa</taxon>
        <taxon>Placobranchoidea</taxon>
        <taxon>Plakobranchidae</taxon>
        <taxon>Elysia</taxon>
    </lineage>
</organism>